<evidence type="ECO:0000259" key="2">
    <source>
        <dbReference type="Pfam" id="PF19291"/>
    </source>
</evidence>
<dbReference type="PANTHER" id="PTHR31616:SF0">
    <property type="entry name" value="GLUCAN 1,4-ALPHA-GLUCOSIDASE"/>
    <property type="match status" value="1"/>
</dbReference>
<organism evidence="3 4">
    <name type="scientific">Streptomyces naganishii JCM 4654</name>
    <dbReference type="NCBI Taxonomy" id="1306179"/>
    <lineage>
        <taxon>Bacteria</taxon>
        <taxon>Bacillati</taxon>
        <taxon>Actinomycetota</taxon>
        <taxon>Actinomycetes</taxon>
        <taxon>Kitasatosporales</taxon>
        <taxon>Streptomycetaceae</taxon>
        <taxon>Streptomyces</taxon>
    </lineage>
</organism>
<dbReference type="Gene3D" id="1.50.10.10">
    <property type="match status" value="1"/>
</dbReference>
<dbReference type="Pfam" id="PF19291">
    <property type="entry name" value="TREH_N"/>
    <property type="match status" value="1"/>
</dbReference>
<dbReference type="PANTHER" id="PTHR31616">
    <property type="entry name" value="TREHALASE"/>
    <property type="match status" value="1"/>
</dbReference>
<keyword evidence="3" id="KW-0378">Hydrolase</keyword>
<evidence type="ECO:0000259" key="1">
    <source>
        <dbReference type="Pfam" id="PF00723"/>
    </source>
</evidence>
<dbReference type="Pfam" id="PF00723">
    <property type="entry name" value="Glyco_hydro_15"/>
    <property type="match status" value="1"/>
</dbReference>
<reference evidence="3" key="1">
    <citation type="journal article" date="2014" name="Int. J. Syst. Evol. Microbiol.">
        <title>Complete genome sequence of Corynebacterium casei LMG S-19264T (=DSM 44701T), isolated from a smear-ripened cheese.</title>
        <authorList>
            <consortium name="US DOE Joint Genome Institute (JGI-PGF)"/>
            <person name="Walter F."/>
            <person name="Albersmeier A."/>
            <person name="Kalinowski J."/>
            <person name="Ruckert C."/>
        </authorList>
    </citation>
    <scope>NUCLEOTIDE SEQUENCE</scope>
    <source>
        <strain evidence="3">JCM 4654</strain>
    </source>
</reference>
<dbReference type="GO" id="GO:0004553">
    <property type="term" value="F:hydrolase activity, hydrolyzing O-glycosyl compounds"/>
    <property type="evidence" value="ECO:0007669"/>
    <property type="project" value="UniProtKB-ARBA"/>
</dbReference>
<gene>
    <name evidence="3" type="ORF">GCM10010508_18050</name>
</gene>
<dbReference type="EMBL" id="BMVF01000004">
    <property type="protein sequence ID" value="GHD87148.1"/>
    <property type="molecule type" value="Genomic_DNA"/>
</dbReference>
<dbReference type="InterPro" id="IPR008928">
    <property type="entry name" value="6-hairpin_glycosidase_sf"/>
</dbReference>
<keyword evidence="4" id="KW-1185">Reference proteome</keyword>
<feature type="domain" description="Trehalase-like N-terminal" evidence="2">
    <location>
        <begin position="15"/>
        <end position="121"/>
    </location>
</feature>
<dbReference type="GO" id="GO:0005975">
    <property type="term" value="P:carbohydrate metabolic process"/>
    <property type="evidence" value="ECO:0007669"/>
    <property type="project" value="InterPro"/>
</dbReference>
<reference evidence="3" key="2">
    <citation type="submission" date="2020-09" db="EMBL/GenBank/DDBJ databases">
        <authorList>
            <person name="Sun Q."/>
            <person name="Ohkuma M."/>
        </authorList>
    </citation>
    <scope>NUCLEOTIDE SEQUENCE</scope>
    <source>
        <strain evidence="3">JCM 4654</strain>
    </source>
</reference>
<dbReference type="Proteomes" id="UP000608955">
    <property type="component" value="Unassembled WGS sequence"/>
</dbReference>
<sequence length="604" mass="64713">MDGCVTPTRTEGFAPLRDYALLGDLRTTALVAADGAVDWLAVPALDAPPVCAALLDPAEGGRITLAPTVPYEVSRRYVEGTMVLETTFTTREGAVRVTDSLNFGALGRLPWTELARVVTSVSGRVPMAWSVRPGHRLAAGNRPWARLDHGLPLLTVGDQRLAVVAEGLGGPELEDRAVHGTAVLEAGGTALLALVAVDAEPLHVPRPDEIVLRLERTIAAWQQWSGGVVHEGPWRQLVVRGALTLKALTSSVTGAIAGAATTSLPEKIGSSRNYDYRFAWIRDASYALDAMSRIGMSEELHAGVSWLLDTVSREAPALRPLYALSGEPVSAAMEEVEAAPGYRHSAPVHVGNAAAGQTQLGSYGDLFDAVWQYCQRRGHLDQASGTMLSAMADHVCDRWNTPDSGFWELGERRHYTSSKLGCWTALDRAVRMAAEGRLPSSHAERWRLERDAVRAWIDQHCWSDAKQSYTFYAGTDDLDAAALLAARTGFCAGDDPRLHSTVQAVRAELGAGGCLLYRYTGQQDKEGAFLACSGWLVEALCRTGHTEEAARLCDDFAGRANDLGLFTEEIDPAGGELLGNFPQALTHLAAISAAASLAQSGGAR</sequence>
<protein>
    <submittedName>
        <fullName evidence="3">Glycosyl hydrolase</fullName>
    </submittedName>
</protein>
<feature type="domain" description="GH15-like" evidence="1">
    <location>
        <begin position="235"/>
        <end position="594"/>
    </location>
</feature>
<accession>A0A918Y296</accession>
<dbReference type="SUPFAM" id="SSF48208">
    <property type="entry name" value="Six-hairpin glycosidases"/>
    <property type="match status" value="1"/>
</dbReference>
<comment type="caution">
    <text evidence="3">The sequence shown here is derived from an EMBL/GenBank/DDBJ whole genome shotgun (WGS) entry which is preliminary data.</text>
</comment>
<dbReference type="InterPro" id="IPR012341">
    <property type="entry name" value="6hp_glycosidase-like_sf"/>
</dbReference>
<dbReference type="AlphaFoldDB" id="A0A918Y296"/>
<evidence type="ECO:0000313" key="3">
    <source>
        <dbReference type="EMBL" id="GHD87148.1"/>
    </source>
</evidence>
<evidence type="ECO:0000313" key="4">
    <source>
        <dbReference type="Proteomes" id="UP000608955"/>
    </source>
</evidence>
<dbReference type="InterPro" id="IPR011613">
    <property type="entry name" value="GH15-like"/>
</dbReference>
<proteinExistence type="predicted"/>
<dbReference type="InterPro" id="IPR045582">
    <property type="entry name" value="Trehalase-like_N"/>
</dbReference>
<name>A0A918Y296_9ACTN</name>